<proteinExistence type="predicted"/>
<organism evidence="2 3">
    <name type="scientific">Streptomyces xiamenensis</name>
    <dbReference type="NCBI Taxonomy" id="408015"/>
    <lineage>
        <taxon>Bacteria</taxon>
        <taxon>Bacillati</taxon>
        <taxon>Actinomycetota</taxon>
        <taxon>Actinomycetes</taxon>
        <taxon>Kitasatosporales</taxon>
        <taxon>Streptomycetaceae</taxon>
        <taxon>Streptomyces</taxon>
    </lineage>
</organism>
<dbReference type="InterPro" id="IPR027417">
    <property type="entry name" value="P-loop_NTPase"/>
</dbReference>
<dbReference type="KEGG" id="sxi:SXIM_29710"/>
<evidence type="ECO:0000259" key="1">
    <source>
        <dbReference type="Pfam" id="PF13538"/>
    </source>
</evidence>
<reference evidence="2" key="1">
    <citation type="submission" date="2019-08" db="EMBL/GenBank/DDBJ databases">
        <title>Complete genome sequence of a mangrove-derived Streptomyces xiamenensis.</title>
        <authorList>
            <person name="Xu J."/>
        </authorList>
    </citation>
    <scope>NUCLEOTIDE SEQUENCE</scope>
    <source>
        <strain evidence="2">318</strain>
    </source>
</reference>
<dbReference type="PATRIC" id="fig|408015.6.peg.3005"/>
<evidence type="ECO:0000313" key="3">
    <source>
        <dbReference type="Proteomes" id="UP000034034"/>
    </source>
</evidence>
<dbReference type="STRING" id="408015.SXIM_29710"/>
<name>A0A0F7FV84_9ACTN</name>
<dbReference type="AlphaFoldDB" id="A0A0F7FV84"/>
<sequence length="73" mass="8051">MVTTASMKGLEFDSVFVPDLDAYTEDPTGVDVRLRLFVLCTRAREDLYFAHRGPEEPAVLSGIPDSLLARHAA</sequence>
<accession>A0A0F7FV84</accession>
<gene>
    <name evidence="2" type="ORF">SXIM_29710</name>
</gene>
<dbReference type="SUPFAM" id="SSF52540">
    <property type="entry name" value="P-loop containing nucleoside triphosphate hydrolases"/>
    <property type="match status" value="1"/>
</dbReference>
<dbReference type="Pfam" id="PF13538">
    <property type="entry name" value="UvrD_C_2"/>
    <property type="match status" value="1"/>
</dbReference>
<dbReference type="InterPro" id="IPR027785">
    <property type="entry name" value="UvrD-like_helicase_C"/>
</dbReference>
<protein>
    <recommendedName>
        <fullName evidence="1">UvrD-like helicase C-terminal domain-containing protein</fullName>
    </recommendedName>
</protein>
<dbReference type="HOGENOM" id="CLU_2703467_0_0_11"/>
<feature type="domain" description="UvrD-like helicase C-terminal" evidence="1">
    <location>
        <begin position="3"/>
        <end position="49"/>
    </location>
</feature>
<evidence type="ECO:0000313" key="2">
    <source>
        <dbReference type="EMBL" id="AKG44355.1"/>
    </source>
</evidence>
<dbReference type="EMBL" id="CP009922">
    <property type="protein sequence ID" value="AKG44355.1"/>
    <property type="molecule type" value="Genomic_DNA"/>
</dbReference>
<keyword evidence="3" id="KW-1185">Reference proteome</keyword>
<dbReference type="Gene3D" id="3.40.50.300">
    <property type="entry name" value="P-loop containing nucleotide triphosphate hydrolases"/>
    <property type="match status" value="1"/>
</dbReference>
<dbReference type="Proteomes" id="UP000034034">
    <property type="component" value="Chromosome"/>
</dbReference>